<keyword evidence="4 7" id="KW-0812">Transmembrane</keyword>
<keyword evidence="5 7" id="KW-1133">Transmembrane helix</keyword>
<feature type="domain" description="Major facilitator superfamily (MFS) profile" evidence="8">
    <location>
        <begin position="16"/>
        <end position="394"/>
    </location>
</feature>
<evidence type="ECO:0000256" key="2">
    <source>
        <dbReference type="ARBA" id="ARBA00022448"/>
    </source>
</evidence>
<keyword evidence="2" id="KW-0813">Transport</keyword>
<reference evidence="9 10" key="1">
    <citation type="submission" date="2023-02" db="EMBL/GenBank/DDBJ databases">
        <title>Genome sequence of Lacticaseibacillus sp. KACC 23028.</title>
        <authorList>
            <person name="Kim S."/>
            <person name="Heo J."/>
            <person name="Kwon S.-W."/>
        </authorList>
    </citation>
    <scope>NUCLEOTIDE SEQUENCE [LARGE SCALE GENOMIC DNA]</scope>
    <source>
        <strain evidence="9 10">KACC 23028</strain>
    </source>
</reference>
<dbReference type="Gene3D" id="1.20.1250.20">
    <property type="entry name" value="MFS general substrate transporter like domains"/>
    <property type="match status" value="1"/>
</dbReference>
<sequence length="394" mass="40835">MENTTTTTKRSSATLTLLALALSAFAIGMTEFISVGVMPLIIKTFGISLSTGGLAVSVYAAGIMVGAPLLTAVTGRLPRKTLLLAVMGTFIAGNLLTAIAPSFIILLAGRVVASFAHGLFMSVATVIASSVVAENRRASAIATMFTGLTVATVTGVPLGTFIAQHASWRVAFTFIAALGVLALIANFLLVPNDLPEPVAGKRGAIVRLLKDSRIRSGMIITALGYGASFPVYTYMSAVLTRQGWGASASVIILLVYGLAVAIGNTLGGRLANHNPLRALSYMFAALTVVMVAMLFGLANSTVGLVLILLMGLLAFMNVPGLQLFTMQEAEAKLPGDSQMASAFNIAAFNVGIMIGSFGGGQLLSHFGLFSTPIAGIIMGLLALGMTLRLMKTNK</sequence>
<evidence type="ECO:0000256" key="6">
    <source>
        <dbReference type="ARBA" id="ARBA00023136"/>
    </source>
</evidence>
<evidence type="ECO:0000256" key="4">
    <source>
        <dbReference type="ARBA" id="ARBA00022692"/>
    </source>
</evidence>
<feature type="transmembrane region" description="Helical" evidence="7">
    <location>
        <begin position="168"/>
        <end position="191"/>
    </location>
</feature>
<feature type="transmembrane region" description="Helical" evidence="7">
    <location>
        <begin position="304"/>
        <end position="324"/>
    </location>
</feature>
<evidence type="ECO:0000313" key="10">
    <source>
        <dbReference type="Proteomes" id="UP001220377"/>
    </source>
</evidence>
<dbReference type="InterPro" id="IPR050189">
    <property type="entry name" value="MFS_Efflux_Transporters"/>
</dbReference>
<keyword evidence="3" id="KW-1003">Cell membrane</keyword>
<dbReference type="InterPro" id="IPR036259">
    <property type="entry name" value="MFS_trans_sf"/>
</dbReference>
<dbReference type="PANTHER" id="PTHR43124:SF8">
    <property type="entry name" value="INNER MEMBRANE TRANSPORT PROTEIN YDHP"/>
    <property type="match status" value="1"/>
</dbReference>
<evidence type="ECO:0000256" key="5">
    <source>
        <dbReference type="ARBA" id="ARBA00022989"/>
    </source>
</evidence>
<accession>A0ABY7WT90</accession>
<organism evidence="9 10">
    <name type="scientific">Lacticaseibacillus pabuli</name>
    <dbReference type="NCBI Taxonomy" id="3025672"/>
    <lineage>
        <taxon>Bacteria</taxon>
        <taxon>Bacillati</taxon>
        <taxon>Bacillota</taxon>
        <taxon>Bacilli</taxon>
        <taxon>Lactobacillales</taxon>
        <taxon>Lactobacillaceae</taxon>
        <taxon>Lacticaseibacillus</taxon>
    </lineage>
</organism>
<dbReference type="Pfam" id="PF07690">
    <property type="entry name" value="MFS_1"/>
    <property type="match status" value="1"/>
</dbReference>
<feature type="transmembrane region" description="Helical" evidence="7">
    <location>
        <begin position="140"/>
        <end position="162"/>
    </location>
</feature>
<dbReference type="Proteomes" id="UP001220377">
    <property type="component" value="Chromosome"/>
</dbReference>
<keyword evidence="10" id="KW-1185">Reference proteome</keyword>
<dbReference type="RefSeq" id="WP_274260279.1">
    <property type="nucleotide sequence ID" value="NZ_CP117884.1"/>
</dbReference>
<dbReference type="EMBL" id="CP117884">
    <property type="protein sequence ID" value="WDF82658.1"/>
    <property type="molecule type" value="Genomic_DNA"/>
</dbReference>
<dbReference type="SUPFAM" id="SSF103473">
    <property type="entry name" value="MFS general substrate transporter"/>
    <property type="match status" value="1"/>
</dbReference>
<feature type="transmembrane region" description="Helical" evidence="7">
    <location>
        <begin position="50"/>
        <end position="70"/>
    </location>
</feature>
<gene>
    <name evidence="9" type="ORF">PQ472_12330</name>
</gene>
<evidence type="ECO:0000259" key="8">
    <source>
        <dbReference type="PROSITE" id="PS50850"/>
    </source>
</evidence>
<comment type="subcellular location">
    <subcellularLocation>
        <location evidence="1">Cell membrane</location>
        <topology evidence="1">Multi-pass membrane protein</topology>
    </subcellularLocation>
</comment>
<feature type="transmembrane region" description="Helical" evidence="7">
    <location>
        <begin position="82"/>
        <end position="108"/>
    </location>
</feature>
<evidence type="ECO:0000256" key="7">
    <source>
        <dbReference type="SAM" id="Phobius"/>
    </source>
</evidence>
<feature type="transmembrane region" description="Helical" evidence="7">
    <location>
        <begin position="212"/>
        <end position="232"/>
    </location>
</feature>
<evidence type="ECO:0000256" key="3">
    <source>
        <dbReference type="ARBA" id="ARBA00022475"/>
    </source>
</evidence>
<protein>
    <submittedName>
        <fullName evidence="9">MFS transporter</fullName>
    </submittedName>
</protein>
<feature type="transmembrane region" description="Helical" evidence="7">
    <location>
        <begin position="278"/>
        <end position="298"/>
    </location>
</feature>
<feature type="transmembrane region" description="Helical" evidence="7">
    <location>
        <begin position="345"/>
        <end position="363"/>
    </location>
</feature>
<feature type="transmembrane region" description="Helical" evidence="7">
    <location>
        <begin position="244"/>
        <end position="266"/>
    </location>
</feature>
<name>A0ABY7WT90_9LACO</name>
<dbReference type="InterPro" id="IPR020846">
    <property type="entry name" value="MFS_dom"/>
</dbReference>
<dbReference type="InterPro" id="IPR011701">
    <property type="entry name" value="MFS"/>
</dbReference>
<dbReference type="PANTHER" id="PTHR43124">
    <property type="entry name" value="PURINE EFFLUX PUMP PBUE"/>
    <property type="match status" value="1"/>
</dbReference>
<evidence type="ECO:0000313" key="9">
    <source>
        <dbReference type="EMBL" id="WDF82658.1"/>
    </source>
</evidence>
<feature type="transmembrane region" description="Helical" evidence="7">
    <location>
        <begin position="369"/>
        <end position="390"/>
    </location>
</feature>
<dbReference type="CDD" id="cd17324">
    <property type="entry name" value="MFS_NepI_like"/>
    <property type="match status" value="1"/>
</dbReference>
<proteinExistence type="predicted"/>
<evidence type="ECO:0000256" key="1">
    <source>
        <dbReference type="ARBA" id="ARBA00004651"/>
    </source>
</evidence>
<dbReference type="PROSITE" id="PS50850">
    <property type="entry name" value="MFS"/>
    <property type="match status" value="1"/>
</dbReference>
<feature type="transmembrane region" description="Helical" evidence="7">
    <location>
        <begin position="114"/>
        <end position="133"/>
    </location>
</feature>
<keyword evidence="6 7" id="KW-0472">Membrane</keyword>